<name>G9P619_HYPAI</name>
<dbReference type="AlphaFoldDB" id="G9P619"/>
<proteinExistence type="predicted"/>
<accession>G9P619</accession>
<evidence type="ECO:0000313" key="2">
    <source>
        <dbReference type="Proteomes" id="UP000005426"/>
    </source>
</evidence>
<dbReference type="Proteomes" id="UP000005426">
    <property type="component" value="Unassembled WGS sequence"/>
</dbReference>
<sequence>MEKGNGDFVSVCPTCGRLADFFLVLGGPYVSGMLGRQRFNWIGEFSFRQTKREVGKKGTRNGNVLYF</sequence>
<gene>
    <name evidence="1" type="ORF">TRIATDRAFT_301407</name>
</gene>
<protein>
    <submittedName>
        <fullName evidence="1">Uncharacterized protein</fullName>
    </submittedName>
</protein>
<dbReference type="HOGENOM" id="CLU_2812718_0_0_1"/>
<comment type="caution">
    <text evidence="1">The sequence shown here is derived from an EMBL/GenBank/DDBJ whole genome shotgun (WGS) entry which is preliminary data.</text>
</comment>
<keyword evidence="2" id="KW-1185">Reference proteome</keyword>
<evidence type="ECO:0000313" key="1">
    <source>
        <dbReference type="EMBL" id="EHK40573.1"/>
    </source>
</evidence>
<organism evidence="1 2">
    <name type="scientific">Hypocrea atroviridis (strain ATCC 20476 / IMI 206040)</name>
    <name type="common">Trichoderma atroviride</name>
    <dbReference type="NCBI Taxonomy" id="452589"/>
    <lineage>
        <taxon>Eukaryota</taxon>
        <taxon>Fungi</taxon>
        <taxon>Dikarya</taxon>
        <taxon>Ascomycota</taxon>
        <taxon>Pezizomycotina</taxon>
        <taxon>Sordariomycetes</taxon>
        <taxon>Hypocreomycetidae</taxon>
        <taxon>Hypocreales</taxon>
        <taxon>Hypocreaceae</taxon>
        <taxon>Trichoderma</taxon>
    </lineage>
</organism>
<reference evidence="1 2" key="1">
    <citation type="journal article" date="2011" name="Genome Biol.">
        <title>Comparative genome sequence analysis underscores mycoparasitism as the ancestral life style of Trichoderma.</title>
        <authorList>
            <person name="Kubicek C.P."/>
            <person name="Herrera-Estrella A."/>
            <person name="Seidl-Seiboth V."/>
            <person name="Martinez D.A."/>
            <person name="Druzhinina I.S."/>
            <person name="Thon M."/>
            <person name="Zeilinger S."/>
            <person name="Casas-Flores S."/>
            <person name="Horwitz B.A."/>
            <person name="Mukherjee P.K."/>
            <person name="Mukherjee M."/>
            <person name="Kredics L."/>
            <person name="Alcaraz L.D."/>
            <person name="Aerts A."/>
            <person name="Antal Z."/>
            <person name="Atanasova L."/>
            <person name="Cervantes-Badillo M.G."/>
            <person name="Challacombe J."/>
            <person name="Chertkov O."/>
            <person name="McCluskey K."/>
            <person name="Coulpier F."/>
            <person name="Deshpande N."/>
            <person name="von Doehren H."/>
            <person name="Ebbole D.J."/>
            <person name="Esquivel-Naranjo E.U."/>
            <person name="Fekete E."/>
            <person name="Flipphi M."/>
            <person name="Glaser F."/>
            <person name="Gomez-Rodriguez E.Y."/>
            <person name="Gruber S."/>
            <person name="Han C."/>
            <person name="Henrissat B."/>
            <person name="Hermosa R."/>
            <person name="Hernandez-Onate M."/>
            <person name="Karaffa L."/>
            <person name="Kosti I."/>
            <person name="Le Crom S."/>
            <person name="Lindquist E."/>
            <person name="Lucas S."/>
            <person name="Luebeck M."/>
            <person name="Luebeck P.S."/>
            <person name="Margeot A."/>
            <person name="Metz B."/>
            <person name="Misra M."/>
            <person name="Nevalainen H."/>
            <person name="Omann M."/>
            <person name="Packer N."/>
            <person name="Perrone G."/>
            <person name="Uresti-Rivera E.E."/>
            <person name="Salamov A."/>
            <person name="Schmoll M."/>
            <person name="Seiboth B."/>
            <person name="Shapiro H."/>
            <person name="Sukno S."/>
            <person name="Tamayo-Ramos J.A."/>
            <person name="Tisch D."/>
            <person name="Wiest A."/>
            <person name="Wilkinson H.H."/>
            <person name="Zhang M."/>
            <person name="Coutinho P.M."/>
            <person name="Kenerley C.M."/>
            <person name="Monte E."/>
            <person name="Baker S.E."/>
            <person name="Grigoriev I.V."/>
        </authorList>
    </citation>
    <scope>NUCLEOTIDE SEQUENCE [LARGE SCALE GENOMIC DNA]</scope>
    <source>
        <strain evidence="2">ATCC 20476 / IMI 206040</strain>
    </source>
</reference>
<dbReference type="EMBL" id="ABDG02000027">
    <property type="protein sequence ID" value="EHK40573.1"/>
    <property type="molecule type" value="Genomic_DNA"/>
</dbReference>